<proteinExistence type="predicted"/>
<keyword evidence="1" id="KW-0812">Transmembrane</keyword>
<dbReference type="RefSeq" id="WP_140465244.1">
    <property type="nucleotide sequence ID" value="NZ_RCYZ01000001.1"/>
</dbReference>
<keyword evidence="3" id="KW-1185">Reference proteome</keyword>
<comment type="caution">
    <text evidence="2">The sequence shown here is derived from an EMBL/GenBank/DDBJ whole genome shotgun (WGS) entry which is preliminary data.</text>
</comment>
<evidence type="ECO:0000256" key="1">
    <source>
        <dbReference type="SAM" id="Phobius"/>
    </source>
</evidence>
<accession>A0A502HD57</accession>
<reference evidence="2 3" key="1">
    <citation type="journal article" date="2019" name="Environ. Microbiol.">
        <title>Species interactions and distinct microbial communities in high Arctic permafrost affected cryosols are associated with the CH4 and CO2 gas fluxes.</title>
        <authorList>
            <person name="Altshuler I."/>
            <person name="Hamel J."/>
            <person name="Turney S."/>
            <person name="Magnuson E."/>
            <person name="Levesque R."/>
            <person name="Greer C."/>
            <person name="Whyte L.G."/>
        </authorList>
    </citation>
    <scope>NUCLEOTIDE SEQUENCE [LARGE SCALE GENOMIC DNA]</scope>
    <source>
        <strain evidence="2 3">S9.2P</strain>
    </source>
</reference>
<protein>
    <recommendedName>
        <fullName evidence="4">DUF1682 domain-containing protein</fullName>
    </recommendedName>
</protein>
<evidence type="ECO:0000313" key="3">
    <source>
        <dbReference type="Proteomes" id="UP000317646"/>
    </source>
</evidence>
<feature type="transmembrane region" description="Helical" evidence="1">
    <location>
        <begin position="38"/>
        <end position="61"/>
    </location>
</feature>
<organism evidence="2 3">
    <name type="scientific">Hymenobacter nivis</name>
    <dbReference type="NCBI Taxonomy" id="1850093"/>
    <lineage>
        <taxon>Bacteria</taxon>
        <taxon>Pseudomonadati</taxon>
        <taxon>Bacteroidota</taxon>
        <taxon>Cytophagia</taxon>
        <taxon>Cytophagales</taxon>
        <taxon>Hymenobacteraceae</taxon>
        <taxon>Hymenobacter</taxon>
    </lineage>
</organism>
<dbReference type="EMBL" id="RCYZ01000001">
    <property type="protein sequence ID" value="TPG72461.1"/>
    <property type="molecule type" value="Genomic_DNA"/>
</dbReference>
<sequence>MDRKFLLLRGLKFVVFASLFVTAVLFLTQYLWNWLVPVLFHGPLITLGQTFGLLLLSRLLFGNWGGRRGSWAQKRRAWQQRMAGRMENLSPEAREKFRQQMQAKCGGMGWMRRPEAAAAAPAQQPA</sequence>
<gene>
    <name evidence="2" type="ORF">EAH73_04345</name>
</gene>
<evidence type="ECO:0008006" key="4">
    <source>
        <dbReference type="Google" id="ProtNLM"/>
    </source>
</evidence>
<dbReference type="OrthoDB" id="1099872at2"/>
<feature type="transmembrane region" description="Helical" evidence="1">
    <location>
        <begin position="12"/>
        <end position="32"/>
    </location>
</feature>
<dbReference type="Proteomes" id="UP000317646">
    <property type="component" value="Unassembled WGS sequence"/>
</dbReference>
<dbReference type="AlphaFoldDB" id="A0A502HD57"/>
<evidence type="ECO:0000313" key="2">
    <source>
        <dbReference type="EMBL" id="TPG72461.1"/>
    </source>
</evidence>
<keyword evidence="1" id="KW-1133">Transmembrane helix</keyword>
<name>A0A502HD57_9BACT</name>
<keyword evidence="1" id="KW-0472">Membrane</keyword>